<dbReference type="PROSITE" id="PS50268">
    <property type="entry name" value="CADHERIN_2"/>
    <property type="match status" value="10"/>
</dbReference>
<dbReference type="PANTHER" id="PTHR24025">
    <property type="entry name" value="DESMOGLEIN FAMILY MEMBER"/>
    <property type="match status" value="1"/>
</dbReference>
<keyword evidence="7 10" id="KW-0472">Membrane</keyword>
<name>A0A7E4V3F2_PANRE</name>
<keyword evidence="2 10" id="KW-0812">Transmembrane</keyword>
<feature type="domain" description="Cadherin" evidence="11">
    <location>
        <begin position="495"/>
        <end position="597"/>
    </location>
</feature>
<dbReference type="InterPro" id="IPR015919">
    <property type="entry name" value="Cadherin-like_sf"/>
</dbReference>
<dbReference type="InterPro" id="IPR050971">
    <property type="entry name" value="Cadherin-domain_protein"/>
</dbReference>
<dbReference type="PANTHER" id="PTHR24025:SF23">
    <property type="entry name" value="NEURAL-CADHERIN"/>
    <property type="match status" value="1"/>
</dbReference>
<feature type="region of interest" description="Disordered" evidence="9">
    <location>
        <begin position="1642"/>
        <end position="1692"/>
    </location>
</feature>
<keyword evidence="6 10" id="KW-1133">Transmembrane helix</keyword>
<evidence type="ECO:0000313" key="12">
    <source>
        <dbReference type="Proteomes" id="UP000492821"/>
    </source>
</evidence>
<reference evidence="12" key="1">
    <citation type="journal article" date="2013" name="Genetics">
        <title>The draft genome and transcriptome of Panagrellus redivivus are shaped by the harsh demands of a free-living lifestyle.</title>
        <authorList>
            <person name="Srinivasan J."/>
            <person name="Dillman A.R."/>
            <person name="Macchietto M.G."/>
            <person name="Heikkinen L."/>
            <person name="Lakso M."/>
            <person name="Fracchia K.M."/>
            <person name="Antoshechkin I."/>
            <person name="Mortazavi A."/>
            <person name="Wong G."/>
            <person name="Sternberg P.W."/>
        </authorList>
    </citation>
    <scope>NUCLEOTIDE SEQUENCE [LARGE SCALE GENOMIC DNA]</scope>
    <source>
        <strain evidence="12">MT8872</strain>
    </source>
</reference>
<feature type="domain" description="Cadherin" evidence="11">
    <location>
        <begin position="781"/>
        <end position="881"/>
    </location>
</feature>
<proteinExistence type="predicted"/>
<evidence type="ECO:0000313" key="13">
    <source>
        <dbReference type="WBParaSite" id="Pan_g16017.t1"/>
    </source>
</evidence>
<feature type="compositionally biased region" description="Low complexity" evidence="9">
    <location>
        <begin position="1662"/>
        <end position="1672"/>
    </location>
</feature>
<feature type="domain" description="Cadherin" evidence="11">
    <location>
        <begin position="400"/>
        <end position="494"/>
    </location>
</feature>
<feature type="domain" description="Cadherin" evidence="11">
    <location>
        <begin position="598"/>
        <end position="703"/>
    </location>
</feature>
<evidence type="ECO:0000256" key="5">
    <source>
        <dbReference type="ARBA" id="ARBA00022889"/>
    </source>
</evidence>
<feature type="domain" description="Cadherin" evidence="11">
    <location>
        <begin position="1"/>
        <end position="64"/>
    </location>
</feature>
<evidence type="ECO:0000256" key="4">
    <source>
        <dbReference type="ARBA" id="ARBA00022837"/>
    </source>
</evidence>
<dbReference type="GO" id="GO:0007156">
    <property type="term" value="P:homophilic cell adhesion via plasma membrane adhesion molecules"/>
    <property type="evidence" value="ECO:0007669"/>
    <property type="project" value="InterPro"/>
</dbReference>
<sequence>MFALSRINDTCGELRLTKELDADLLHSDGTRWQSFNLLFEYAKSRRKASLDIQVVDVNDITPKFVNWRSEVNVSEKLSVGSVVQRIQTFDPDTGVGGVVRFFIEGEKFSIENERCANAYCHADLVLKVPLDYESSPVEYVTVTARDGASLTKHTNEASENVTINVVDEQDTPPIFLTVLQEPVRILESVPIGSKVLQVNAIDGDRQARRRNDVFYDLSPPSDYFKIDSVTGAVTLIKELDREMNPKLTLTVVATEQDETKMTTEMTVEFIVEDSDDNLPQCSAQKYMAHLDRTKKTLEVDGTITVFDQDQGKNAQFNVHLNGEYVESFTISPKKIQGNAELTLAVNDYESLEYVTDAEIKLEITLEPRGSVINIAPSKCLVIVELDKATPKNKPKMFKLRKSVFNVEMEEGVKPPQVVANLTDGTEKNIHFAIEGDGAMLFNVNEKGQLITLETLNAEEKQEFKLKVVAVQNGSVASSQVTIEVIDVNDKTPVFELSNYKFNVTEETETAFYVKAVDHDATEENSKITYSIEAPLPVDIILNEKTGRLSVPKLDSEKLASRKIEFQVTATDSGVPPLSSKTNVTLNVVDVNDNAPFFSKRVYSVLMSCPVKLNSTVTKVKAIDMDVTGNTITYELPGEMQKYFQIDTMTGMIKLVQELPTIKKEFHFNVIARDAGVPPKQSVARVNVQLVDCELTTMIPLPTAVDVTQFMEVLTDEPTTKVATTTTPVTSTSWKLNSTVGRTSNSTTKTSVLTTMATLSPIKPVMFNKTFNKLDSTTRVFVPQHIATEMFENSPVDTLIIDLGTQNSSLSNYDFHFSAKNPDHNKLVKLTDFGELRIASLIDYEKTRVINGSIFARSDRRQLLFATVTIEIRDQNDNVPTFRLPDGFIVRISPNVEQGYVLPLPYPLADDKDASPEFSNISYELFVNSSNERCFQIDKASSLIQVVNAPATCAPSASKLLLTVQAGDNPKAPRANRNFVNSTLLVEIIRETTTEKTIAINQTTANLTLEVFDQVPNAIDVFEDEPLGSVLLVLPKTTLKVANEAKTGGESNMDIEYSIRNSDLVEIASGSELRLRKSLKGYNNQKLCAQIEAKLDSDSLVPQITSKSVCLVTKQRPKAPVVYFPTQNSIHKFKENTPYETLLVFNASSTILDPKLNSLKYGLLESPGNDWQHFSIDSRGVLKTLEPFDFEKQEKYNLQVQVCDFNDSCTTITFRIQVEDLNDHCPVFVMKQETFNVPENQRVSSEGALVGTFAPAEDADGTAEKRSVCYRLDNNDESIFFLPDNRKPALYVRKSLDREEQENHNVTVVTMDCHHKERDLNCTEVTAGEKTRKLLIIKVTDVNDNFPKFTQKEYYGKVIERKTKFGAKILQVHADDPDSELKGLHYSISSAVRTETDVIPCEDAPFHIDSGTGIIVSHVVYSTRMPHSYNFRVVVRDSADHEDEASVTISVINYNEQVELEFEQPEDVTRKNQQEISKLMMDVTSLYFVIDDISGHGNATNLLAHFLEKDKLLASAAKALTLFEETKSEQAQRARNELRRTHSLKKIFSDSARPDLMNSMLNNFADVYSLTIGSVFFVLFILFIMLASYLCCRRQSKNSAKLNVVPVNQDLIFGNTAIAAKLPVTQTVLTKTPSAVNYTGVRRQRTSTLRHAAPRPTQHGPQHLHQQHSLTTQDKTSQPPDSHLFDALQSTEL</sequence>
<evidence type="ECO:0000256" key="10">
    <source>
        <dbReference type="SAM" id="Phobius"/>
    </source>
</evidence>
<dbReference type="CDD" id="cd11304">
    <property type="entry name" value="Cadherin_repeat"/>
    <property type="match status" value="9"/>
</dbReference>
<dbReference type="Proteomes" id="UP000492821">
    <property type="component" value="Unassembled WGS sequence"/>
</dbReference>
<evidence type="ECO:0000256" key="1">
    <source>
        <dbReference type="ARBA" id="ARBA00004370"/>
    </source>
</evidence>
<dbReference type="PROSITE" id="PS00232">
    <property type="entry name" value="CADHERIN_1"/>
    <property type="match status" value="4"/>
</dbReference>
<dbReference type="SMART" id="SM00112">
    <property type="entry name" value="CA"/>
    <property type="match status" value="9"/>
</dbReference>
<evidence type="ECO:0000256" key="3">
    <source>
        <dbReference type="ARBA" id="ARBA00022737"/>
    </source>
</evidence>
<evidence type="ECO:0000256" key="6">
    <source>
        <dbReference type="ARBA" id="ARBA00022989"/>
    </source>
</evidence>
<keyword evidence="12" id="KW-1185">Reference proteome</keyword>
<evidence type="ECO:0000256" key="2">
    <source>
        <dbReference type="ARBA" id="ARBA00022692"/>
    </source>
</evidence>
<dbReference type="InterPro" id="IPR002126">
    <property type="entry name" value="Cadherin-like_dom"/>
</dbReference>
<reference evidence="13" key="2">
    <citation type="submission" date="2020-10" db="UniProtKB">
        <authorList>
            <consortium name="WormBaseParasite"/>
        </authorList>
    </citation>
    <scope>IDENTIFICATION</scope>
</reference>
<evidence type="ECO:0000256" key="8">
    <source>
        <dbReference type="PROSITE-ProRule" id="PRU00043"/>
    </source>
</evidence>
<dbReference type="SUPFAM" id="SSF49313">
    <property type="entry name" value="Cadherin-like"/>
    <property type="match status" value="10"/>
</dbReference>
<keyword evidence="5" id="KW-0130">Cell adhesion</keyword>
<keyword evidence="4 8" id="KW-0106">Calcium</keyword>
<dbReference type="GO" id="GO:0005886">
    <property type="term" value="C:plasma membrane"/>
    <property type="evidence" value="ECO:0007669"/>
    <property type="project" value="InterPro"/>
</dbReference>
<organism evidence="12 13">
    <name type="scientific">Panagrellus redivivus</name>
    <name type="common">Microworm</name>
    <dbReference type="NCBI Taxonomy" id="6233"/>
    <lineage>
        <taxon>Eukaryota</taxon>
        <taxon>Metazoa</taxon>
        <taxon>Ecdysozoa</taxon>
        <taxon>Nematoda</taxon>
        <taxon>Chromadorea</taxon>
        <taxon>Rhabditida</taxon>
        <taxon>Tylenchina</taxon>
        <taxon>Panagrolaimomorpha</taxon>
        <taxon>Panagrolaimoidea</taxon>
        <taxon>Panagrolaimidae</taxon>
        <taxon>Panagrellus</taxon>
    </lineage>
</organism>
<feature type="domain" description="Cadherin" evidence="11">
    <location>
        <begin position="70"/>
        <end position="175"/>
    </location>
</feature>
<feature type="domain" description="Cadherin" evidence="11">
    <location>
        <begin position="1350"/>
        <end position="1466"/>
    </location>
</feature>
<dbReference type="GO" id="GO:0005911">
    <property type="term" value="C:cell-cell junction"/>
    <property type="evidence" value="ECO:0007669"/>
    <property type="project" value="TreeGrafter"/>
</dbReference>
<evidence type="ECO:0000259" key="11">
    <source>
        <dbReference type="PROSITE" id="PS50268"/>
    </source>
</evidence>
<feature type="domain" description="Cadherin" evidence="11">
    <location>
        <begin position="1228"/>
        <end position="1348"/>
    </location>
</feature>
<dbReference type="GO" id="GO:0005509">
    <property type="term" value="F:calcium ion binding"/>
    <property type="evidence" value="ECO:0007669"/>
    <property type="project" value="UniProtKB-UniRule"/>
</dbReference>
<feature type="domain" description="Cadherin" evidence="11">
    <location>
        <begin position="1134"/>
        <end position="1227"/>
    </location>
</feature>
<protein>
    <submittedName>
        <fullName evidence="13">Cadherin domain-containing protein</fullName>
    </submittedName>
</protein>
<feature type="domain" description="Cadherin" evidence="11">
    <location>
        <begin position="177"/>
        <end position="281"/>
    </location>
</feature>
<comment type="subcellular location">
    <subcellularLocation>
        <location evidence="1">Membrane</location>
    </subcellularLocation>
</comment>
<dbReference type="Gene3D" id="2.60.40.60">
    <property type="entry name" value="Cadherins"/>
    <property type="match status" value="11"/>
</dbReference>
<feature type="transmembrane region" description="Helical" evidence="10">
    <location>
        <begin position="1566"/>
        <end position="1591"/>
    </location>
</feature>
<dbReference type="Pfam" id="PF00028">
    <property type="entry name" value="Cadherin"/>
    <property type="match status" value="4"/>
</dbReference>
<accession>A0A7E4V3F2</accession>
<evidence type="ECO:0000256" key="9">
    <source>
        <dbReference type="SAM" id="MobiDB-lite"/>
    </source>
</evidence>
<dbReference type="PRINTS" id="PR00205">
    <property type="entry name" value="CADHERIN"/>
</dbReference>
<dbReference type="WBParaSite" id="Pan_g16017.t1">
    <property type="protein sequence ID" value="Pan_g16017.t1"/>
    <property type="gene ID" value="Pan_g16017"/>
</dbReference>
<evidence type="ECO:0000256" key="7">
    <source>
        <dbReference type="ARBA" id="ARBA00023136"/>
    </source>
</evidence>
<dbReference type="InterPro" id="IPR020894">
    <property type="entry name" value="Cadherin_CS"/>
</dbReference>
<keyword evidence="3" id="KW-0677">Repeat</keyword>